<keyword evidence="1" id="KW-0472">Membrane</keyword>
<dbReference type="AlphaFoldDB" id="B1KEY6"/>
<evidence type="ECO:0008006" key="4">
    <source>
        <dbReference type="Google" id="ProtNLM"/>
    </source>
</evidence>
<dbReference type="eggNOG" id="COG4968">
    <property type="taxonomic scope" value="Bacteria"/>
</dbReference>
<dbReference type="Gene3D" id="3.30.700.10">
    <property type="entry name" value="Glycoprotein, Type 4 Pilin"/>
    <property type="match status" value="1"/>
</dbReference>
<sequence>MYLSSKKQKGFTLIELVVVIIILGILAVIALPKFINLNKEADSALVKQHMSAILAGKTLFHSKWNIDQQPSTAFSIYQSTPSELGFPAGGDILDEAFESDCSLIWHDMVEDKEPLNFISGSNGWQSSHVKSEWSRNAGVLPQLGETQDNYCHFVYTGGFYNGSFSGFPDDRLLTIQYNIVSGETKLLSWPYSP</sequence>
<keyword evidence="1" id="KW-1133">Transmembrane helix</keyword>
<name>B1KEY6_SHEWM</name>
<organism evidence="2 3">
    <name type="scientific">Shewanella woodyi (strain ATCC 51908 / MS32)</name>
    <dbReference type="NCBI Taxonomy" id="392500"/>
    <lineage>
        <taxon>Bacteria</taxon>
        <taxon>Pseudomonadati</taxon>
        <taxon>Pseudomonadota</taxon>
        <taxon>Gammaproteobacteria</taxon>
        <taxon>Alteromonadales</taxon>
        <taxon>Shewanellaceae</taxon>
        <taxon>Shewanella</taxon>
    </lineage>
</organism>
<dbReference type="SUPFAM" id="SSF54523">
    <property type="entry name" value="Pili subunits"/>
    <property type="match status" value="1"/>
</dbReference>
<evidence type="ECO:0000313" key="3">
    <source>
        <dbReference type="Proteomes" id="UP000002168"/>
    </source>
</evidence>
<dbReference type="KEGG" id="swd:Swoo_0842"/>
<dbReference type="PANTHER" id="PTHR30093:SF7">
    <property type="entry name" value="MSHA MAJOR PILIN SUBUNIT MSHA"/>
    <property type="match status" value="1"/>
</dbReference>
<protein>
    <recommendedName>
        <fullName evidence="4">Methylation site containing protein</fullName>
    </recommendedName>
</protein>
<proteinExistence type="predicted"/>
<dbReference type="PROSITE" id="PS00409">
    <property type="entry name" value="PROKAR_NTER_METHYL"/>
    <property type="match status" value="1"/>
</dbReference>
<dbReference type="InterPro" id="IPR012902">
    <property type="entry name" value="N_methyl_site"/>
</dbReference>
<dbReference type="RefSeq" id="WP_012323484.1">
    <property type="nucleotide sequence ID" value="NC_010506.1"/>
</dbReference>
<dbReference type="STRING" id="392500.Swoo_0842"/>
<reference evidence="2 3" key="1">
    <citation type="submission" date="2008-02" db="EMBL/GenBank/DDBJ databases">
        <title>Complete sequence of Shewanella woodyi ATCC 51908.</title>
        <authorList>
            <consortium name="US DOE Joint Genome Institute"/>
            <person name="Copeland A."/>
            <person name="Lucas S."/>
            <person name="Lapidus A."/>
            <person name="Glavina del Rio T."/>
            <person name="Dalin E."/>
            <person name="Tice H."/>
            <person name="Bruce D."/>
            <person name="Goodwin L."/>
            <person name="Pitluck S."/>
            <person name="Sims D."/>
            <person name="Brettin T."/>
            <person name="Detter J.C."/>
            <person name="Han C."/>
            <person name="Kuske C.R."/>
            <person name="Schmutz J."/>
            <person name="Larimer F."/>
            <person name="Land M."/>
            <person name="Hauser L."/>
            <person name="Kyrpides N."/>
            <person name="Lykidis A."/>
            <person name="Zhao J.-S."/>
            <person name="Richardson P."/>
        </authorList>
    </citation>
    <scope>NUCLEOTIDE SEQUENCE [LARGE SCALE GENOMIC DNA]</scope>
    <source>
        <strain evidence="3">ATCC 51908 / MS32</strain>
    </source>
</reference>
<dbReference type="NCBIfam" id="TIGR02532">
    <property type="entry name" value="IV_pilin_GFxxxE"/>
    <property type="match status" value="1"/>
</dbReference>
<dbReference type="PANTHER" id="PTHR30093">
    <property type="entry name" value="GENERAL SECRETION PATHWAY PROTEIN G"/>
    <property type="match status" value="1"/>
</dbReference>
<feature type="transmembrane region" description="Helical" evidence="1">
    <location>
        <begin position="12"/>
        <end position="31"/>
    </location>
</feature>
<dbReference type="EMBL" id="CP000961">
    <property type="protein sequence ID" value="ACA85137.1"/>
    <property type="molecule type" value="Genomic_DNA"/>
</dbReference>
<dbReference type="HOGENOM" id="CLU_098637_3_1_6"/>
<keyword evidence="1" id="KW-0812">Transmembrane</keyword>
<dbReference type="InterPro" id="IPR045584">
    <property type="entry name" value="Pilin-like"/>
</dbReference>
<gene>
    <name evidence="2" type="ordered locus">Swoo_0842</name>
</gene>
<evidence type="ECO:0000313" key="2">
    <source>
        <dbReference type="EMBL" id="ACA85137.1"/>
    </source>
</evidence>
<dbReference type="Pfam" id="PF07963">
    <property type="entry name" value="N_methyl"/>
    <property type="match status" value="1"/>
</dbReference>
<dbReference type="Proteomes" id="UP000002168">
    <property type="component" value="Chromosome"/>
</dbReference>
<accession>B1KEY6</accession>
<keyword evidence="3" id="KW-1185">Reference proteome</keyword>
<evidence type="ECO:0000256" key="1">
    <source>
        <dbReference type="SAM" id="Phobius"/>
    </source>
</evidence>